<dbReference type="InterPro" id="IPR009057">
    <property type="entry name" value="Homeodomain-like_sf"/>
</dbReference>
<keyword evidence="3" id="KW-0804">Transcription</keyword>
<protein>
    <submittedName>
        <fullName evidence="5">Helix-turn-helix domain-containing protein</fullName>
    </submittedName>
</protein>
<keyword evidence="1" id="KW-0805">Transcription regulation</keyword>
<dbReference type="PANTHER" id="PTHR43280">
    <property type="entry name" value="ARAC-FAMILY TRANSCRIPTIONAL REGULATOR"/>
    <property type="match status" value="1"/>
</dbReference>
<dbReference type="Proteomes" id="UP000461730">
    <property type="component" value="Unassembled WGS sequence"/>
</dbReference>
<organism evidence="5 6">
    <name type="scientific">Chitinophaga tropicalis</name>
    <dbReference type="NCBI Taxonomy" id="2683588"/>
    <lineage>
        <taxon>Bacteria</taxon>
        <taxon>Pseudomonadati</taxon>
        <taxon>Bacteroidota</taxon>
        <taxon>Chitinophagia</taxon>
        <taxon>Chitinophagales</taxon>
        <taxon>Chitinophagaceae</taxon>
        <taxon>Chitinophaga</taxon>
    </lineage>
</organism>
<keyword evidence="2" id="KW-0238">DNA-binding</keyword>
<gene>
    <name evidence="5" type="ORF">GO493_28040</name>
</gene>
<dbReference type="GO" id="GO:0043565">
    <property type="term" value="F:sequence-specific DNA binding"/>
    <property type="evidence" value="ECO:0007669"/>
    <property type="project" value="InterPro"/>
</dbReference>
<dbReference type="PROSITE" id="PS01124">
    <property type="entry name" value="HTH_ARAC_FAMILY_2"/>
    <property type="match status" value="1"/>
</dbReference>
<dbReference type="GO" id="GO:0003700">
    <property type="term" value="F:DNA-binding transcription factor activity"/>
    <property type="evidence" value="ECO:0007669"/>
    <property type="project" value="InterPro"/>
</dbReference>
<evidence type="ECO:0000256" key="2">
    <source>
        <dbReference type="ARBA" id="ARBA00023125"/>
    </source>
</evidence>
<dbReference type="SMART" id="SM00342">
    <property type="entry name" value="HTH_ARAC"/>
    <property type="match status" value="1"/>
</dbReference>
<evidence type="ECO:0000256" key="1">
    <source>
        <dbReference type="ARBA" id="ARBA00023015"/>
    </source>
</evidence>
<keyword evidence="6" id="KW-1185">Reference proteome</keyword>
<dbReference type="Pfam" id="PF12833">
    <property type="entry name" value="HTH_18"/>
    <property type="match status" value="1"/>
</dbReference>
<dbReference type="EMBL" id="WRXN01000019">
    <property type="protein sequence ID" value="MVT12142.1"/>
    <property type="molecule type" value="Genomic_DNA"/>
</dbReference>
<dbReference type="InterPro" id="IPR018060">
    <property type="entry name" value="HTH_AraC"/>
</dbReference>
<feature type="domain" description="HTH araC/xylS-type" evidence="4">
    <location>
        <begin position="152"/>
        <end position="260"/>
    </location>
</feature>
<reference evidence="5 6" key="1">
    <citation type="submission" date="2019-12" db="EMBL/GenBank/DDBJ databases">
        <title>Chitinophaga sp. strain ysch24 (GDMCC 1.1355), whole genome shotgun sequence.</title>
        <authorList>
            <person name="Zhang X."/>
        </authorList>
    </citation>
    <scope>NUCLEOTIDE SEQUENCE [LARGE SCALE GENOMIC DNA]</scope>
    <source>
        <strain evidence="6">ysch24</strain>
    </source>
</reference>
<name>A0A7K1UCP5_9BACT</name>
<sequence length="260" mass="29609">MLGLPPLYRRRDFYKITLMTGDVKLQYADQGILVDRPAVLFSNPLIPYSFEALSENVKGFACLFTDAFLKNGDRSASLQDSPLFRIGAFPVTFLSDIQYNTLSDLYNRMIAEMETTYVYKFELIRNYVNLVIHETMKMEPVNDTRPHHNASSRIAMLFMELLEKQFPIGAPSQVLQLKTAGDFAGSLAIHVNHLNRAVREVTGKSTSIHITERIITEARSLLKNTDWSVAEIGYSLGFDYPAYFNNFFKKQTGVTPRSVR</sequence>
<dbReference type="SUPFAM" id="SSF46689">
    <property type="entry name" value="Homeodomain-like"/>
    <property type="match status" value="1"/>
</dbReference>
<proteinExistence type="predicted"/>
<dbReference type="Gene3D" id="1.10.10.60">
    <property type="entry name" value="Homeodomain-like"/>
    <property type="match status" value="1"/>
</dbReference>
<dbReference type="PANTHER" id="PTHR43280:SF32">
    <property type="entry name" value="TRANSCRIPTIONAL REGULATORY PROTEIN"/>
    <property type="match status" value="1"/>
</dbReference>
<evidence type="ECO:0000256" key="3">
    <source>
        <dbReference type="ARBA" id="ARBA00023163"/>
    </source>
</evidence>
<accession>A0A7K1UCP5</accession>
<evidence type="ECO:0000313" key="5">
    <source>
        <dbReference type="EMBL" id="MVT12142.1"/>
    </source>
</evidence>
<dbReference type="AlphaFoldDB" id="A0A7K1UCP5"/>
<evidence type="ECO:0000313" key="6">
    <source>
        <dbReference type="Proteomes" id="UP000461730"/>
    </source>
</evidence>
<evidence type="ECO:0000259" key="4">
    <source>
        <dbReference type="PROSITE" id="PS01124"/>
    </source>
</evidence>
<comment type="caution">
    <text evidence="5">The sequence shown here is derived from an EMBL/GenBank/DDBJ whole genome shotgun (WGS) entry which is preliminary data.</text>
</comment>